<keyword evidence="2" id="KW-1185">Reference proteome</keyword>
<name>A0A937G283_9BACT</name>
<dbReference type="Gene3D" id="3.30.1460.10">
    <property type="match status" value="1"/>
</dbReference>
<dbReference type="InterPro" id="IPR054345">
    <property type="entry name" value="Tir-like"/>
</dbReference>
<dbReference type="AlphaFoldDB" id="A0A937G283"/>
<reference evidence="1" key="1">
    <citation type="submission" date="2021-01" db="EMBL/GenBank/DDBJ databases">
        <title>Fulvivirga kasyanovii gen. nov., sp nov., a novel member of the phylum Bacteroidetes isolated from seawater in a mussel farm.</title>
        <authorList>
            <person name="Zhao L.-H."/>
            <person name="Wang Z.-J."/>
        </authorList>
    </citation>
    <scope>NUCLEOTIDE SEQUENCE</scope>
    <source>
        <strain evidence="1">29W222</strain>
    </source>
</reference>
<sequence>MDNNFLKVKDYLLELDYNITYENEEDGIFMVENEETGINNLVLVVADPLLIVEQFVFEVKEGSDPDVYKKLMQKSRDIVHGAFVLDESGTRVLFRNTHELQNLDLNELEATINSLTLLLGEYSKELIKFSGIH</sequence>
<evidence type="ECO:0000313" key="1">
    <source>
        <dbReference type="EMBL" id="MBL6447116.1"/>
    </source>
</evidence>
<proteinExistence type="predicted"/>
<organism evidence="1 2">
    <name type="scientific">Fulvivirga marina</name>
    <dbReference type="NCBI Taxonomy" id="2494733"/>
    <lineage>
        <taxon>Bacteria</taxon>
        <taxon>Pseudomonadati</taxon>
        <taxon>Bacteroidota</taxon>
        <taxon>Cytophagia</taxon>
        <taxon>Cytophagales</taxon>
        <taxon>Fulvivirgaceae</taxon>
        <taxon>Fulvivirga</taxon>
    </lineage>
</organism>
<accession>A0A937G283</accession>
<dbReference type="Proteomes" id="UP000614216">
    <property type="component" value="Unassembled WGS sequence"/>
</dbReference>
<dbReference type="EMBL" id="JAEUGD010000042">
    <property type="protein sequence ID" value="MBL6447116.1"/>
    <property type="molecule type" value="Genomic_DNA"/>
</dbReference>
<gene>
    <name evidence="1" type="ORF">JMN32_12410</name>
</gene>
<dbReference type="Pfam" id="PF22550">
    <property type="entry name" value="CesT_Tir_1"/>
    <property type="match status" value="1"/>
</dbReference>
<protein>
    <submittedName>
        <fullName evidence="1">YbjN domain-containing protein</fullName>
    </submittedName>
</protein>
<evidence type="ECO:0000313" key="2">
    <source>
        <dbReference type="Proteomes" id="UP000614216"/>
    </source>
</evidence>
<comment type="caution">
    <text evidence="1">The sequence shown here is derived from an EMBL/GenBank/DDBJ whole genome shotgun (WGS) entry which is preliminary data.</text>
</comment>
<dbReference type="SUPFAM" id="SSF69635">
    <property type="entry name" value="Type III secretory system chaperone-like"/>
    <property type="match status" value="1"/>
</dbReference>
<dbReference type="RefSeq" id="WP_202856643.1">
    <property type="nucleotide sequence ID" value="NZ_JAEUGD010000042.1"/>
</dbReference>